<feature type="region of interest" description="Disordered" evidence="1">
    <location>
        <begin position="140"/>
        <end position="179"/>
    </location>
</feature>
<protein>
    <submittedName>
        <fullName evidence="2">Uncharacterized protein</fullName>
    </submittedName>
</protein>
<feature type="compositionally biased region" description="Polar residues" evidence="1">
    <location>
        <begin position="581"/>
        <end position="593"/>
    </location>
</feature>
<proteinExistence type="predicted"/>
<dbReference type="Proteomes" id="UP000076874">
    <property type="component" value="Unassembled WGS sequence"/>
</dbReference>
<feature type="compositionally biased region" description="Low complexity" evidence="1">
    <location>
        <begin position="620"/>
        <end position="634"/>
    </location>
</feature>
<sequence length="837" mass="92110">MESGDEISVYSVPVTPEQNAEQIIDTTTCGGDEDSTSDRPLEFDGHKYKEIEFNGKPTSTSGALFPIGCDDYTKCYFPGCGRTGLKNFRSAGGHWSKKHPGSYLRDNGGTRPFSLVRSCICPRNPRCHCPSFVVEQARETEKADENIACAPPKKRRRLEDSNGRDTSESISDGEDTGLEDMGVQNLESAHAQYRVAESEGAEYEDLEEDAEVEEGVEPGDAEQNDPDLVSTLDPGDPRPEMDSSDSEPAAVPAIVQESVALGDAAPGDLVPDDSTPWLSQDDRSRWSSETQFVKDLGMTRPATATFNRYVSFLQQLSEKHDAFIPEAIVPRANCYKDSINQHKLRLPEYDSLAFSIAETEDWQVILVRRLPNRLKVFIAGIWHRRNAHHIVEELENIGWVASPYSCHYADLVLDCDVFTILGLFADNPDGFIQLAEDPRPNLLKAVDYRKRVIKHVEDGLNSLAGERLAKYFGWMRSCSEIFNSNGSLELKQRLNRHFMSTSANKTASMKMPSSTMDADRESVSDFSKRSDVHGEKTSGALPTVIDSISGNRAAWPENGPQQNDAHHATPSSSYDERGGTAPSTEIEASQQGSPLAARDKPPVPVSAQKPSSAEKAMNRSQQCSTSQSSQLESSYPTPEDSQYLTTAAKTGCMLSASEPVSSNSTDEIMRTNTGNTAFDPSKLYYPAGPPDPSRQQLFADIFSFLALPYSNTAATGAMTQVLLVRQDGFILGVPGDDKSDFAILFASKEEPLDFHHYLCELYSDSSTTFSVAAHQGHICLILSRPAGKELGMAIAFRTSLQPKEQSLRLRLSRIHGSRDPNTCFRPASDSLDFPSNR</sequence>
<feature type="region of interest" description="Disordered" evidence="1">
    <location>
        <begin position="197"/>
        <end position="248"/>
    </location>
</feature>
<evidence type="ECO:0000256" key="1">
    <source>
        <dbReference type="SAM" id="MobiDB-lite"/>
    </source>
</evidence>
<feature type="region of interest" description="Disordered" evidence="1">
    <location>
        <begin position="501"/>
        <end position="641"/>
    </location>
</feature>
<feature type="compositionally biased region" description="Polar residues" evidence="1">
    <location>
        <begin position="559"/>
        <end position="573"/>
    </location>
</feature>
<evidence type="ECO:0000313" key="3">
    <source>
        <dbReference type="Proteomes" id="UP000076874"/>
    </source>
</evidence>
<feature type="region of interest" description="Disordered" evidence="1">
    <location>
        <begin position="264"/>
        <end position="284"/>
    </location>
</feature>
<organism evidence="2 3">
    <name type="scientific">Niveomyces insectorum RCEF 264</name>
    <dbReference type="NCBI Taxonomy" id="1081102"/>
    <lineage>
        <taxon>Eukaryota</taxon>
        <taxon>Fungi</taxon>
        <taxon>Dikarya</taxon>
        <taxon>Ascomycota</taxon>
        <taxon>Pezizomycotina</taxon>
        <taxon>Sordariomycetes</taxon>
        <taxon>Hypocreomycetidae</taxon>
        <taxon>Hypocreales</taxon>
        <taxon>Cordycipitaceae</taxon>
        <taxon>Niveomyces</taxon>
    </lineage>
</organism>
<feature type="compositionally biased region" description="Basic and acidic residues" evidence="1">
    <location>
        <begin position="517"/>
        <end position="536"/>
    </location>
</feature>
<feature type="compositionally biased region" description="Acidic residues" evidence="1">
    <location>
        <begin position="199"/>
        <end position="225"/>
    </location>
</feature>
<comment type="caution">
    <text evidence="2">The sequence shown here is derived from an EMBL/GenBank/DDBJ whole genome shotgun (WGS) entry which is preliminary data.</text>
</comment>
<accession>A0A167NBH3</accession>
<feature type="compositionally biased region" description="Polar residues" evidence="1">
    <location>
        <begin position="501"/>
        <end position="516"/>
    </location>
</feature>
<evidence type="ECO:0000313" key="2">
    <source>
        <dbReference type="EMBL" id="OAA55356.1"/>
    </source>
</evidence>
<gene>
    <name evidence="2" type="ORF">SPI_08451</name>
</gene>
<dbReference type="AlphaFoldDB" id="A0A167NBH3"/>
<keyword evidence="3" id="KW-1185">Reference proteome</keyword>
<reference evidence="2 3" key="1">
    <citation type="journal article" date="2016" name="Genome Biol. Evol.">
        <title>Divergent and convergent evolution of fungal pathogenicity.</title>
        <authorList>
            <person name="Shang Y."/>
            <person name="Xiao G."/>
            <person name="Zheng P."/>
            <person name="Cen K."/>
            <person name="Zhan S."/>
            <person name="Wang C."/>
        </authorList>
    </citation>
    <scope>NUCLEOTIDE SEQUENCE [LARGE SCALE GENOMIC DNA]</scope>
    <source>
        <strain evidence="2 3">RCEF 264</strain>
    </source>
</reference>
<name>A0A167NBH3_9HYPO</name>
<dbReference type="EMBL" id="AZHD01000020">
    <property type="protein sequence ID" value="OAA55356.1"/>
    <property type="molecule type" value="Genomic_DNA"/>
</dbReference>
<feature type="compositionally biased region" description="Basic and acidic residues" evidence="1">
    <location>
        <begin position="157"/>
        <end position="167"/>
    </location>
</feature>